<protein>
    <submittedName>
        <fullName evidence="13">4'-phosphopantetheinyl transferase domain-containing protein</fullName>
        <ecNumber evidence="13">2.7.8.7</ecNumber>
    </submittedName>
</protein>
<feature type="compositionally biased region" description="Basic and acidic residues" evidence="10">
    <location>
        <begin position="897"/>
        <end position="914"/>
    </location>
</feature>
<dbReference type="Gene3D" id="3.40.390.30">
    <property type="entry name" value="Metalloproteases ('zincins'), catalytic domain"/>
    <property type="match status" value="1"/>
</dbReference>
<evidence type="ECO:0000256" key="5">
    <source>
        <dbReference type="ARBA" id="ARBA00022723"/>
    </source>
</evidence>
<evidence type="ECO:0000256" key="9">
    <source>
        <dbReference type="ARBA" id="ARBA00022842"/>
    </source>
</evidence>
<dbReference type="InterPro" id="IPR023091">
    <property type="entry name" value="MetalPrtase_cat_dom_sf_prd"/>
</dbReference>
<dbReference type="HAMAP" id="MF_00009">
    <property type="entry name" value="Endoribonucl_YbeY"/>
    <property type="match status" value="1"/>
</dbReference>
<keyword evidence="3 13" id="KW-0808">Transferase</keyword>
<dbReference type="SUPFAM" id="SSF55486">
    <property type="entry name" value="Metalloproteases ('zincins'), catalytic domain"/>
    <property type="match status" value="1"/>
</dbReference>
<gene>
    <name evidence="13" type="ORF">TGCOUG_203420</name>
</gene>
<dbReference type="EMBL" id="AGQR02002256">
    <property type="protein sequence ID" value="PIL99635.1"/>
    <property type="molecule type" value="Genomic_DNA"/>
</dbReference>
<comment type="similarity">
    <text evidence="2">Belongs to the endoribonuclease YbeY family.</text>
</comment>
<dbReference type="GO" id="GO:0004519">
    <property type="term" value="F:endonuclease activity"/>
    <property type="evidence" value="ECO:0007669"/>
    <property type="project" value="UniProtKB-KW"/>
</dbReference>
<evidence type="ECO:0000256" key="7">
    <source>
        <dbReference type="ARBA" id="ARBA00022801"/>
    </source>
</evidence>
<evidence type="ECO:0000256" key="3">
    <source>
        <dbReference type="ARBA" id="ARBA00022679"/>
    </source>
</evidence>
<evidence type="ECO:0000313" key="14">
    <source>
        <dbReference type="Proteomes" id="UP000236343"/>
    </source>
</evidence>
<feature type="compositionally biased region" description="Acidic residues" evidence="10">
    <location>
        <begin position="466"/>
        <end position="480"/>
    </location>
</feature>
<feature type="domain" description="4'-phosphopantetheinyl transferase" evidence="12">
    <location>
        <begin position="1051"/>
        <end position="1117"/>
    </location>
</feature>
<evidence type="ECO:0000256" key="1">
    <source>
        <dbReference type="ARBA" id="ARBA00001947"/>
    </source>
</evidence>
<keyword evidence="4" id="KW-0540">Nuclease</keyword>
<dbReference type="GO" id="GO:0000287">
    <property type="term" value="F:magnesium ion binding"/>
    <property type="evidence" value="ECO:0007669"/>
    <property type="project" value="InterPro"/>
</dbReference>
<dbReference type="GO" id="GO:0006633">
    <property type="term" value="P:fatty acid biosynthetic process"/>
    <property type="evidence" value="ECO:0007669"/>
    <property type="project" value="InterPro"/>
</dbReference>
<proteinExistence type="inferred from homology"/>
<keyword evidence="5" id="KW-0479">Metal-binding</keyword>
<dbReference type="GO" id="GO:0006364">
    <property type="term" value="P:rRNA processing"/>
    <property type="evidence" value="ECO:0007669"/>
    <property type="project" value="InterPro"/>
</dbReference>
<sequence length="1144" mass="123033">MGTTSRRAGFSGSAPLEAEQAWSWKERRKPHPVLSMSNFVTSVSLPSSSLLHSPSSSSSDSLSPSSSSSSSPSSSSSSPSSSSSSPSCSSSSPSCSSSSPSCLLFRSSSPPSPRQVPSSLVFLVASSSSVSSASSPSPAAGVSRSLASRVRPACVGCRPFPFRWPHSAAGSLARRRASPLLFCLFLRFSLSVSFALSLLRWLASLCCSLCFFSVLSVRLRFRRGFASVEEDGRRAVHARAPSRLHVRAVPGSTGRMRRVSCLLKTVSGYLCLSLCLCFPPTFAPASAASLRERSLHPFSSLSPPCFSSTAYRSSFSVVSAPLPIPASSLRRCPPTKRRHSPLAFQELRLAVPRLASPVVQRISSLSLPLLSSMPSSASLASGASWFPSRQRSLRDNCRPRSLVPFSAAAFLSSSSVASPSSAPTQVHCATFSPFPEGSQYRSDPVGVPRPSSPHRVFGQGDRGEAAEESAEGSAEDDPLAEVDAYLDSLEREETRRIRGRPRRRKAGKDCLVRAVTPASSLEENAFFSFSSAQEASASAADVDSPSASCDGSSSEQTGDPSSRHAREGAATASSRRAATRASARDEGLVSRRAEELIGDAAAWGEVTVDRDEELPSPLDEGLLARQASAVLELLGLRAFSVSVHFLDAEKMTQLNRAKRNTNAPTDVLAFPSRSPTVYRHLRSFLTQLSLPRQSETGESGDVATPAKETSEDWEASSTLIPLRSPADLSLGEVFFCSSAIQDAIDADRREAEILAESGRPCVHLGSGIKDLLKPRLSVPERLPLLFIHAVLHLLGFDHEEEGDAREMEAVEAALFARFLRQAQPRGLLQGGGPAAPHFLLGTGLDVCSISRMQRFLLRQLRPDLERASKSSFVEARTQEKNAASPKPMSSFGQTDETETRPLEKQVKDGKHKETASPGEAPVSASETRVSQERPIGDPVGCISTRRLKRALNRILTPLEILDFQRRFGGLCELLDASWPGPKSALSVQEEGRNLRKRARKAFEGEEAKKAAATEPRRGTVAAREREATRALQRECSEKNSENMGKENDTDLSRTLRRASAFLAKRFAAKEALVKAMGGAGLRHLSSQGIRMRDIEIFQGLNGQPLVRLLGEALALQQQKRISNLFVSITDEGDIAMASATAVGT</sequence>
<feature type="region of interest" description="Disordered" evidence="10">
    <location>
        <begin position="1"/>
        <end position="27"/>
    </location>
</feature>
<evidence type="ECO:0000313" key="13">
    <source>
        <dbReference type="EMBL" id="PIL99635.1"/>
    </source>
</evidence>
<evidence type="ECO:0000256" key="2">
    <source>
        <dbReference type="ARBA" id="ARBA00010875"/>
    </source>
</evidence>
<feature type="region of interest" description="Disordered" evidence="10">
    <location>
        <begin position="868"/>
        <end position="937"/>
    </location>
</feature>
<feature type="compositionally biased region" description="Low complexity" evidence="10">
    <location>
        <begin position="569"/>
        <end position="581"/>
    </location>
</feature>
<dbReference type="NCBIfam" id="TIGR00556">
    <property type="entry name" value="pantethn_trn"/>
    <property type="match status" value="1"/>
</dbReference>
<keyword evidence="11" id="KW-1133">Transmembrane helix</keyword>
<dbReference type="InterPro" id="IPR004568">
    <property type="entry name" value="Ppantetheine-prot_Trfase_dom"/>
</dbReference>
<evidence type="ECO:0000256" key="11">
    <source>
        <dbReference type="SAM" id="Phobius"/>
    </source>
</evidence>
<dbReference type="AlphaFoldDB" id="A0A2G8XX94"/>
<evidence type="ECO:0000256" key="4">
    <source>
        <dbReference type="ARBA" id="ARBA00022722"/>
    </source>
</evidence>
<feature type="transmembrane region" description="Helical" evidence="11">
    <location>
        <begin position="261"/>
        <end position="282"/>
    </location>
</feature>
<dbReference type="InterPro" id="IPR020549">
    <property type="entry name" value="YbeY_CS"/>
</dbReference>
<organism evidence="13 14">
    <name type="scientific">Toxoplasma gondii COUG</name>
    <dbReference type="NCBI Taxonomy" id="1074873"/>
    <lineage>
        <taxon>Eukaryota</taxon>
        <taxon>Sar</taxon>
        <taxon>Alveolata</taxon>
        <taxon>Apicomplexa</taxon>
        <taxon>Conoidasida</taxon>
        <taxon>Coccidia</taxon>
        <taxon>Eucoccidiorida</taxon>
        <taxon>Eimeriorina</taxon>
        <taxon>Sarcocystidae</taxon>
        <taxon>Toxoplasma</taxon>
    </lineage>
</organism>
<dbReference type="GO" id="GO:0004222">
    <property type="term" value="F:metalloendopeptidase activity"/>
    <property type="evidence" value="ECO:0007669"/>
    <property type="project" value="InterPro"/>
</dbReference>
<dbReference type="VEuPathDB" id="ToxoDB:TGCOUG_203420"/>
<feature type="compositionally biased region" description="Low complexity" evidence="10">
    <location>
        <begin position="538"/>
        <end position="554"/>
    </location>
</feature>
<dbReference type="InterPro" id="IPR008278">
    <property type="entry name" value="4-PPantetheinyl_Trfase_dom"/>
</dbReference>
<keyword evidence="9" id="KW-0460">Magnesium</keyword>
<keyword evidence="7" id="KW-0378">Hydrolase</keyword>
<keyword evidence="8" id="KW-0862">Zinc</keyword>
<comment type="cofactor">
    <cofactor evidence="1">
        <name>Zn(2+)</name>
        <dbReference type="ChEBI" id="CHEBI:29105"/>
    </cofactor>
</comment>
<dbReference type="Gene3D" id="3.90.470.20">
    <property type="entry name" value="4'-phosphopantetheinyl transferase domain"/>
    <property type="match status" value="1"/>
</dbReference>
<keyword evidence="11" id="KW-0812">Transmembrane</keyword>
<name>A0A2G8XX94_TOXGO</name>
<reference evidence="13 14" key="1">
    <citation type="journal article" date="2016" name="Nat. Commun.">
        <title>Local admixture of amplified and diversified secreted pathogenesis determinants shapes mosaic Toxoplasma gondii genomes.</title>
        <authorList>
            <person name="Lorenzi H."/>
            <person name="Khan A."/>
            <person name="Behnke M.S."/>
            <person name="Namasivayam S."/>
            <person name="Swapna L.S."/>
            <person name="Hadjithomas M."/>
            <person name="Karamycheva S."/>
            <person name="Pinney D."/>
            <person name="Brunk B.P."/>
            <person name="Ajioka J.W."/>
            <person name="Ajzenberg D."/>
            <person name="Boothroyd J.C."/>
            <person name="Boyle J.P."/>
            <person name="Darde M.L."/>
            <person name="Diaz-Miranda M.A."/>
            <person name="Dubey J.P."/>
            <person name="Fritz H.M."/>
            <person name="Gennari S.M."/>
            <person name="Gregory B.D."/>
            <person name="Kim K."/>
            <person name="Saeij J.P."/>
            <person name="Su C."/>
            <person name="White M.W."/>
            <person name="Zhu X.Q."/>
            <person name="Howe D.K."/>
            <person name="Rosenthal B.M."/>
            <person name="Grigg M.E."/>
            <person name="Parkinson J."/>
            <person name="Liu L."/>
            <person name="Kissinger J.C."/>
            <person name="Roos D.S."/>
            <person name="Sibley L.D."/>
        </authorList>
    </citation>
    <scope>NUCLEOTIDE SEQUENCE [LARGE SCALE GENOMIC DNA]</scope>
    <source>
        <strain evidence="13 14">COUG</strain>
    </source>
</reference>
<dbReference type="GO" id="GO:0008897">
    <property type="term" value="F:holo-[acyl-carrier-protein] synthase activity"/>
    <property type="evidence" value="ECO:0007669"/>
    <property type="project" value="UniProtKB-EC"/>
</dbReference>
<dbReference type="Proteomes" id="UP000236343">
    <property type="component" value="Unassembled WGS sequence"/>
</dbReference>
<feature type="transmembrane region" description="Helical" evidence="11">
    <location>
        <begin position="201"/>
        <end position="219"/>
    </location>
</feature>
<evidence type="ECO:0000259" key="12">
    <source>
        <dbReference type="Pfam" id="PF01648"/>
    </source>
</evidence>
<dbReference type="InterPro" id="IPR002036">
    <property type="entry name" value="YbeY"/>
</dbReference>
<dbReference type="Pfam" id="PF01648">
    <property type="entry name" value="ACPS"/>
    <property type="match status" value="1"/>
</dbReference>
<dbReference type="InterPro" id="IPR037143">
    <property type="entry name" value="4-PPantetheinyl_Trfase_dom_sf"/>
</dbReference>
<feature type="region of interest" description="Disordered" evidence="10">
    <location>
        <begin position="435"/>
        <end position="480"/>
    </location>
</feature>
<keyword evidence="11" id="KW-0472">Membrane</keyword>
<feature type="region of interest" description="Disordered" evidence="10">
    <location>
        <begin position="538"/>
        <end position="589"/>
    </location>
</feature>
<dbReference type="PROSITE" id="PS01306">
    <property type="entry name" value="UPF0054"/>
    <property type="match status" value="1"/>
</dbReference>
<dbReference type="SUPFAM" id="SSF56214">
    <property type="entry name" value="4'-phosphopantetheinyl transferase"/>
    <property type="match status" value="1"/>
</dbReference>
<dbReference type="EC" id="2.7.8.7" evidence="13"/>
<comment type="caution">
    <text evidence="13">The sequence shown here is derived from an EMBL/GenBank/DDBJ whole genome shotgun (WGS) entry which is preliminary data.</text>
</comment>
<feature type="region of interest" description="Disordered" evidence="10">
    <location>
        <begin position="46"/>
        <end position="98"/>
    </location>
</feature>
<accession>A0A2G8XX94</accession>
<evidence type="ECO:0000256" key="6">
    <source>
        <dbReference type="ARBA" id="ARBA00022759"/>
    </source>
</evidence>
<evidence type="ECO:0000256" key="8">
    <source>
        <dbReference type="ARBA" id="ARBA00022833"/>
    </source>
</evidence>
<evidence type="ECO:0000256" key="10">
    <source>
        <dbReference type="SAM" id="MobiDB-lite"/>
    </source>
</evidence>
<keyword evidence="6" id="KW-0255">Endonuclease</keyword>
<feature type="region of interest" description="Disordered" evidence="10">
    <location>
        <begin position="690"/>
        <end position="714"/>
    </location>
</feature>
<dbReference type="Pfam" id="PF02130">
    <property type="entry name" value="YbeY"/>
    <property type="match status" value="2"/>
</dbReference>
<feature type="region of interest" description="Disordered" evidence="10">
    <location>
        <begin position="1000"/>
        <end position="1050"/>
    </location>
</feature>